<organism evidence="1 2">
    <name type="scientific">candidate division WWE3 bacterium RIFCSPHIGHO2_01_FULL_42_13</name>
    <dbReference type="NCBI Taxonomy" id="1802617"/>
    <lineage>
        <taxon>Bacteria</taxon>
        <taxon>Katanobacteria</taxon>
    </lineage>
</organism>
<dbReference type="AlphaFoldDB" id="A0A1F4USE0"/>
<accession>A0A1F4USE0</accession>
<proteinExistence type="predicted"/>
<gene>
    <name evidence="1" type="ORF">A2886_01340</name>
</gene>
<name>A0A1F4USE0_UNCKA</name>
<evidence type="ECO:0000313" key="2">
    <source>
        <dbReference type="Proteomes" id="UP000176608"/>
    </source>
</evidence>
<sequence length="146" mass="16036">MWSTGWYRPQPEGWGGYPLMGTLTITEQESDGKSPFPKQLDVVFCDRAPGGPYQTVRELAGRQGPTKWKSAVDGAPLPDEGVVHVGFFLNGSNAPYLLLPVLPKHEKELKNRVLTALSPATSLNGTAVKNVKKYVHELLEKEGLHV</sequence>
<evidence type="ECO:0000313" key="1">
    <source>
        <dbReference type="EMBL" id="OGC47885.1"/>
    </source>
</evidence>
<reference evidence="1 2" key="1">
    <citation type="journal article" date="2016" name="Nat. Commun.">
        <title>Thousands of microbial genomes shed light on interconnected biogeochemical processes in an aquifer system.</title>
        <authorList>
            <person name="Anantharaman K."/>
            <person name="Brown C.T."/>
            <person name="Hug L.A."/>
            <person name="Sharon I."/>
            <person name="Castelle C.J."/>
            <person name="Probst A.J."/>
            <person name="Thomas B.C."/>
            <person name="Singh A."/>
            <person name="Wilkins M.J."/>
            <person name="Karaoz U."/>
            <person name="Brodie E.L."/>
            <person name="Williams K.H."/>
            <person name="Hubbard S.S."/>
            <person name="Banfield J.F."/>
        </authorList>
    </citation>
    <scope>NUCLEOTIDE SEQUENCE [LARGE SCALE GENOMIC DNA]</scope>
</reference>
<comment type="caution">
    <text evidence="1">The sequence shown here is derived from an EMBL/GenBank/DDBJ whole genome shotgun (WGS) entry which is preliminary data.</text>
</comment>
<dbReference type="EMBL" id="MEVA01000001">
    <property type="protein sequence ID" value="OGC47885.1"/>
    <property type="molecule type" value="Genomic_DNA"/>
</dbReference>
<dbReference type="Proteomes" id="UP000176608">
    <property type="component" value="Unassembled WGS sequence"/>
</dbReference>
<protein>
    <submittedName>
        <fullName evidence="1">Uncharacterized protein</fullName>
    </submittedName>
</protein>